<dbReference type="InterPro" id="IPR009057">
    <property type="entry name" value="Homeodomain-like_sf"/>
</dbReference>
<dbReference type="Proteomes" id="UP000092932">
    <property type="component" value="Chromosome"/>
</dbReference>
<dbReference type="GO" id="GO:0000976">
    <property type="term" value="F:transcription cis-regulatory region binding"/>
    <property type="evidence" value="ECO:0007669"/>
    <property type="project" value="TreeGrafter"/>
</dbReference>
<feature type="region of interest" description="Disordered" evidence="3">
    <location>
        <begin position="1"/>
        <end position="28"/>
    </location>
</feature>
<dbReference type="AlphaFoldDB" id="A0A1B2ABG5"/>
<organism evidence="5 6">
    <name type="scientific">Tsuneonella dongtanensis</name>
    <dbReference type="NCBI Taxonomy" id="692370"/>
    <lineage>
        <taxon>Bacteria</taxon>
        <taxon>Pseudomonadati</taxon>
        <taxon>Pseudomonadota</taxon>
        <taxon>Alphaproteobacteria</taxon>
        <taxon>Sphingomonadales</taxon>
        <taxon>Erythrobacteraceae</taxon>
        <taxon>Tsuneonella</taxon>
    </lineage>
</organism>
<dbReference type="PANTHER" id="PTHR30055:SF226">
    <property type="entry name" value="HTH-TYPE TRANSCRIPTIONAL REGULATOR PKSA"/>
    <property type="match status" value="1"/>
</dbReference>
<dbReference type="Pfam" id="PF00440">
    <property type="entry name" value="TetR_N"/>
    <property type="match status" value="1"/>
</dbReference>
<dbReference type="Gene3D" id="1.10.357.10">
    <property type="entry name" value="Tetracycline Repressor, domain 2"/>
    <property type="match status" value="1"/>
</dbReference>
<dbReference type="PROSITE" id="PS50977">
    <property type="entry name" value="HTH_TETR_2"/>
    <property type="match status" value="1"/>
</dbReference>
<dbReference type="PANTHER" id="PTHR30055">
    <property type="entry name" value="HTH-TYPE TRANSCRIPTIONAL REGULATOR RUTR"/>
    <property type="match status" value="1"/>
</dbReference>
<evidence type="ECO:0000256" key="3">
    <source>
        <dbReference type="SAM" id="MobiDB-lite"/>
    </source>
</evidence>
<accession>A0A1B2ABG5</accession>
<feature type="DNA-binding region" description="H-T-H motif" evidence="2">
    <location>
        <begin position="49"/>
        <end position="68"/>
    </location>
</feature>
<gene>
    <name evidence="5" type="ORF">A6F68_00849</name>
</gene>
<dbReference type="GO" id="GO:0003700">
    <property type="term" value="F:DNA-binding transcription factor activity"/>
    <property type="evidence" value="ECO:0007669"/>
    <property type="project" value="TreeGrafter"/>
</dbReference>
<keyword evidence="1 2" id="KW-0238">DNA-binding</keyword>
<evidence type="ECO:0000259" key="4">
    <source>
        <dbReference type="PROSITE" id="PS50977"/>
    </source>
</evidence>
<keyword evidence="6" id="KW-1185">Reference proteome</keyword>
<evidence type="ECO:0000313" key="5">
    <source>
        <dbReference type="EMBL" id="ANY19375.1"/>
    </source>
</evidence>
<evidence type="ECO:0000256" key="2">
    <source>
        <dbReference type="PROSITE-ProRule" id="PRU00335"/>
    </source>
</evidence>
<dbReference type="KEGG" id="ado:A6F68_00849"/>
<dbReference type="RefSeq" id="WP_067676730.1">
    <property type="nucleotide sequence ID" value="NZ_CP016591.1"/>
</dbReference>
<dbReference type="OrthoDB" id="8911656at2"/>
<dbReference type="PATRIC" id="fig|692370.5.peg.865"/>
<protein>
    <recommendedName>
        <fullName evidence="4">HTH tetR-type domain-containing protein</fullName>
    </recommendedName>
</protein>
<sequence length="207" mass="23915">MVRQKAEVREAIEGDGPHPDGRRERSRSSRRRIIEAMMDLVAGGDIDPSAAKVAEKAGVGLRTVFRHFDDKESIYREIDELLWTAYGPASEAPFRSSDWQEQLFELIERRAQVYEEIAPFRIASSLQRYGSPMLMERYRFLLGRERDTLYGILPGSVLRDEARARAILLAVSFDSWRLFRLDEELSPEKTIEVLKQLLRDVLEQVSD</sequence>
<dbReference type="STRING" id="692370.A6F68_00849"/>
<name>A0A1B2ABG5_9SPHN</name>
<feature type="domain" description="HTH tetR-type" evidence="4">
    <location>
        <begin position="27"/>
        <end position="86"/>
    </location>
</feature>
<feature type="compositionally biased region" description="Basic and acidic residues" evidence="3">
    <location>
        <begin position="1"/>
        <end position="27"/>
    </location>
</feature>
<proteinExistence type="predicted"/>
<dbReference type="InterPro" id="IPR050109">
    <property type="entry name" value="HTH-type_TetR-like_transc_reg"/>
</dbReference>
<reference evidence="5 6" key="1">
    <citation type="submission" date="2016-07" db="EMBL/GenBank/DDBJ databases">
        <title>Complete genome sequence of Altererythrobacter dongtanensis KCTC 22672, a type strain with esterase isolated from tidal flat.</title>
        <authorList>
            <person name="Cheng H."/>
            <person name="Wu Y.-H."/>
            <person name="Zhou P."/>
            <person name="Huo Y.-Y."/>
            <person name="Wang C.-S."/>
            <person name="Xu X.-W."/>
        </authorList>
    </citation>
    <scope>NUCLEOTIDE SEQUENCE [LARGE SCALE GENOMIC DNA]</scope>
    <source>
        <strain evidence="5 6">KCTC 22672</strain>
    </source>
</reference>
<evidence type="ECO:0000313" key="6">
    <source>
        <dbReference type="Proteomes" id="UP000092932"/>
    </source>
</evidence>
<evidence type="ECO:0000256" key="1">
    <source>
        <dbReference type="ARBA" id="ARBA00023125"/>
    </source>
</evidence>
<dbReference type="EMBL" id="CP016591">
    <property type="protein sequence ID" value="ANY19375.1"/>
    <property type="molecule type" value="Genomic_DNA"/>
</dbReference>
<dbReference type="InterPro" id="IPR001647">
    <property type="entry name" value="HTH_TetR"/>
</dbReference>
<dbReference type="SUPFAM" id="SSF46689">
    <property type="entry name" value="Homeodomain-like"/>
    <property type="match status" value="1"/>
</dbReference>